<dbReference type="OrthoDB" id="7778592at2"/>
<keyword evidence="3" id="KW-1185">Reference proteome</keyword>
<dbReference type="AlphaFoldDB" id="A0A0S3EZH3"/>
<evidence type="ECO:0000256" key="1">
    <source>
        <dbReference type="SAM" id="Phobius"/>
    </source>
</evidence>
<evidence type="ECO:0000313" key="3">
    <source>
        <dbReference type="Proteomes" id="UP000056968"/>
    </source>
</evidence>
<evidence type="ECO:0000313" key="2">
    <source>
        <dbReference type="EMBL" id="ALR20814.1"/>
    </source>
</evidence>
<keyword evidence="1" id="KW-0812">Transmembrane</keyword>
<dbReference type="STRING" id="1332080.ATN00_11430"/>
<keyword evidence="1" id="KW-0472">Membrane</keyword>
<dbReference type="RefSeq" id="WP_003167748.1">
    <property type="nucleotide sequence ID" value="NZ_CP013264.1"/>
</dbReference>
<reference evidence="2 3" key="1">
    <citation type="submission" date="2015-11" db="EMBL/GenBank/DDBJ databases">
        <title>A Two-component Flavoprotein Monooxygenase System MeaXY Responsible for para-Hydroxylation of 2-Methyl-6-ethylaniline and 2,6-Diethylaniline in Sphingobium baderi DE-13.</title>
        <authorList>
            <person name="Cheng M."/>
            <person name="Meng Q."/>
            <person name="Yang Y."/>
            <person name="Chu C."/>
            <person name="Yan X."/>
            <person name="He J."/>
            <person name="Li S."/>
        </authorList>
    </citation>
    <scope>NUCLEOTIDE SEQUENCE [LARGE SCALE GENOMIC DNA]</scope>
    <source>
        <strain evidence="2 3">DE-13</strain>
    </source>
</reference>
<protein>
    <submittedName>
        <fullName evidence="2">Uncharacterized protein</fullName>
    </submittedName>
</protein>
<dbReference type="KEGG" id="sbd:ATN00_11430"/>
<accession>A0A0S3EZH3</accession>
<name>A0A0S3EZH3_9SPHN</name>
<feature type="transmembrane region" description="Helical" evidence="1">
    <location>
        <begin position="74"/>
        <end position="95"/>
    </location>
</feature>
<keyword evidence="1" id="KW-1133">Transmembrane helix</keyword>
<sequence>MTLILLAISLTIALCVIAYNFAIYALPFMVGLTAFQYVYGMEAGFLLSALAALGAALLSVALVIAVVGFAKNPALGLIALAVFAVPAMIAGYALVHGVTKNFVDSTIMLNLLGGAGGLFIGIAAMLNLNALGTGVLSR</sequence>
<feature type="transmembrane region" description="Helical" evidence="1">
    <location>
        <begin position="107"/>
        <end position="128"/>
    </location>
</feature>
<dbReference type="EMBL" id="CP013264">
    <property type="protein sequence ID" value="ALR20814.1"/>
    <property type="molecule type" value="Genomic_DNA"/>
</dbReference>
<feature type="transmembrane region" description="Helical" evidence="1">
    <location>
        <begin position="45"/>
        <end position="67"/>
    </location>
</feature>
<proteinExistence type="predicted"/>
<gene>
    <name evidence="2" type="ORF">ATN00_11430</name>
</gene>
<organism evidence="2 3">
    <name type="scientific">Sphingobium baderi</name>
    <dbReference type="NCBI Taxonomy" id="1332080"/>
    <lineage>
        <taxon>Bacteria</taxon>
        <taxon>Pseudomonadati</taxon>
        <taxon>Pseudomonadota</taxon>
        <taxon>Alphaproteobacteria</taxon>
        <taxon>Sphingomonadales</taxon>
        <taxon>Sphingomonadaceae</taxon>
        <taxon>Sphingobium</taxon>
    </lineage>
</organism>
<dbReference type="Proteomes" id="UP000056968">
    <property type="component" value="Chromosome"/>
</dbReference>